<dbReference type="SUPFAM" id="SSF55874">
    <property type="entry name" value="ATPase domain of HSP90 chaperone/DNA topoisomerase II/histidine kinase"/>
    <property type="match status" value="1"/>
</dbReference>
<dbReference type="SUPFAM" id="SSF55781">
    <property type="entry name" value="GAF domain-like"/>
    <property type="match status" value="1"/>
</dbReference>
<dbReference type="Gene3D" id="3.30.450.20">
    <property type="entry name" value="PAS domain"/>
    <property type="match status" value="3"/>
</dbReference>
<evidence type="ECO:0000256" key="3">
    <source>
        <dbReference type="ARBA" id="ARBA00022553"/>
    </source>
</evidence>
<gene>
    <name evidence="9" type="ORF">F0L46_11520</name>
</gene>
<dbReference type="Pfam" id="PF02518">
    <property type="entry name" value="HATPase_c"/>
    <property type="match status" value="1"/>
</dbReference>
<dbReference type="AlphaFoldDB" id="A0A5B2VE71"/>
<reference evidence="9 10" key="2">
    <citation type="submission" date="2019-09" db="EMBL/GenBank/DDBJ databases">
        <authorList>
            <person name="Jin C."/>
        </authorList>
    </citation>
    <scope>NUCLEOTIDE SEQUENCE [LARGE SCALE GENOMIC DNA]</scope>
    <source>
        <strain evidence="9 10">BN140002</strain>
    </source>
</reference>
<organism evidence="9 10">
    <name type="scientific">Salinarimonas soli</name>
    <dbReference type="NCBI Taxonomy" id="1638099"/>
    <lineage>
        <taxon>Bacteria</taxon>
        <taxon>Pseudomonadati</taxon>
        <taxon>Pseudomonadota</taxon>
        <taxon>Alphaproteobacteria</taxon>
        <taxon>Hyphomicrobiales</taxon>
        <taxon>Salinarimonadaceae</taxon>
        <taxon>Salinarimonas</taxon>
    </lineage>
</organism>
<dbReference type="Pfam" id="PF08448">
    <property type="entry name" value="PAS_4"/>
    <property type="match status" value="1"/>
</dbReference>
<dbReference type="PANTHER" id="PTHR43065">
    <property type="entry name" value="SENSOR HISTIDINE KINASE"/>
    <property type="match status" value="1"/>
</dbReference>
<proteinExistence type="predicted"/>
<name>A0A5B2VE71_9HYPH</name>
<dbReference type="GO" id="GO:0000155">
    <property type="term" value="F:phosphorelay sensor kinase activity"/>
    <property type="evidence" value="ECO:0007669"/>
    <property type="project" value="InterPro"/>
</dbReference>
<keyword evidence="3 6" id="KW-0597">Phosphoprotein</keyword>
<dbReference type="InterPro" id="IPR035965">
    <property type="entry name" value="PAS-like_dom_sf"/>
</dbReference>
<dbReference type="SUPFAM" id="SSF52172">
    <property type="entry name" value="CheY-like"/>
    <property type="match status" value="1"/>
</dbReference>
<dbReference type="InterPro" id="IPR005467">
    <property type="entry name" value="His_kinase_dom"/>
</dbReference>
<accession>A0A5B2VE71</accession>
<evidence type="ECO:0000256" key="4">
    <source>
        <dbReference type="ARBA" id="ARBA00022679"/>
    </source>
</evidence>
<evidence type="ECO:0000259" key="8">
    <source>
        <dbReference type="PROSITE" id="PS50110"/>
    </source>
</evidence>
<dbReference type="PROSITE" id="PS50110">
    <property type="entry name" value="RESPONSE_REGULATORY"/>
    <property type="match status" value="1"/>
</dbReference>
<evidence type="ECO:0000256" key="1">
    <source>
        <dbReference type="ARBA" id="ARBA00000085"/>
    </source>
</evidence>
<dbReference type="InterPro" id="IPR001789">
    <property type="entry name" value="Sig_transdc_resp-reg_receiver"/>
</dbReference>
<dbReference type="Gene3D" id="3.30.565.10">
    <property type="entry name" value="Histidine kinase-like ATPase, C-terminal domain"/>
    <property type="match status" value="1"/>
</dbReference>
<protein>
    <recommendedName>
        <fullName evidence="2">histidine kinase</fullName>
        <ecNumber evidence="2">2.7.13.3</ecNumber>
    </recommendedName>
</protein>
<dbReference type="InterPro" id="IPR003594">
    <property type="entry name" value="HATPase_dom"/>
</dbReference>
<feature type="domain" description="Response regulatory" evidence="8">
    <location>
        <begin position="861"/>
        <end position="971"/>
    </location>
</feature>
<dbReference type="InterPro" id="IPR013656">
    <property type="entry name" value="PAS_4"/>
</dbReference>
<reference evidence="9 10" key="1">
    <citation type="submission" date="2019-09" db="EMBL/GenBank/DDBJ databases">
        <title>Salinarimonas rosea gen. nov., sp. nov., a new member of the a-2 subgroup of the Proteobacteria.</title>
        <authorList>
            <person name="Liu J."/>
        </authorList>
    </citation>
    <scope>NUCLEOTIDE SEQUENCE [LARGE SCALE GENOMIC DNA]</scope>
    <source>
        <strain evidence="9 10">BN140002</strain>
    </source>
</reference>
<dbReference type="InterPro" id="IPR003661">
    <property type="entry name" value="HisK_dim/P_dom"/>
</dbReference>
<dbReference type="SUPFAM" id="SSF47384">
    <property type="entry name" value="Homodimeric domain of signal transducing histidine kinase"/>
    <property type="match status" value="1"/>
</dbReference>
<evidence type="ECO:0000256" key="5">
    <source>
        <dbReference type="ARBA" id="ARBA00022777"/>
    </source>
</evidence>
<keyword evidence="5" id="KW-0418">Kinase</keyword>
<dbReference type="Pfam" id="PF00072">
    <property type="entry name" value="Response_reg"/>
    <property type="match status" value="1"/>
</dbReference>
<dbReference type="Proteomes" id="UP000323142">
    <property type="component" value="Unassembled WGS sequence"/>
</dbReference>
<sequence length="975" mass="105486">MPLPRPSLSPAPAFLTGGGAMGALMRAQDWSASPLGPLGTWPQSLRTAVSMVLGSKFPSCLVWGPHLITLYNDAFRPILGAKPEALGRPFDEVWSEAWEAIGPIADRAFAGESTFIEDFPLVVERHGYAEQAYFTFCYSPVRDESGAVAGFLDTVIETTGKVVAERREGFRLALEERLRGVTEPRAVMAAAVEALGRELGASRAGYGEVQADDATIVFDACFVDGVDPLTGTFALGEFGPESVTRQRQGLTEACDDVRAEPAQVQATWAAIETRSFVSVPLVRDGRLTATLYVNFRDAHRWTADEVALVEEVAARTWAAVERARGESALRQSEAHYRALFENVDVGYSVHDVRFDEGGKPVDYCVLEANPAFERHTGLVDAVGKWVSELTPGIEQHWIDANGHVLLTGEPVRIENYVEPLGRWYDVHMFRTGEPSRHRVAVLFNDISERKLAEGRLRELNATLEERVAERTAERNLLAKIVEVTDVMVLAVDLDHNILAINTANADAFERIYGVRPRAGDNMLSLLADQPEHQAQVRAGWAQGMRGENVTFVEAYGDSDRVRPYYEVNFRPLWNDAGEQIGIYQFAIDVTDRIRGQAQLADAQEALRQSQKMEAMGQLTGGVAHDVNNLLSPIMGGLDLLQRRGVGGEREQRLIAGALASAERVRVLVQRLLAFARRQPLQPQPVDVGSLVAGMADLIGSTSGPKIKVVVDAASDLPAALADPNQLEMAILNLAVNARDAMPEGGQLTISARSDDVGRGHLSGLTPGRYVRLSVADTGTGMDEATLKRAVEPFFSTKGVGQGTGLGLSMAHGLAAQLGGVLLIDSRPGLGTTVELWLPATSSGSVPVERAIGPEVDVGAGIALLVDDEELVRVSTADMLAELGYQVVEATSAEEALRLLGDGLVPDVVVTDHLMPGMTGTELAREVRRRLRHDRVLIISGYADVEGVAHDLPRLVKPFRQADLATSLAALSQARG</sequence>
<dbReference type="SMART" id="SM00387">
    <property type="entry name" value="HATPase_c"/>
    <property type="match status" value="1"/>
</dbReference>
<dbReference type="SMART" id="SM00065">
    <property type="entry name" value="GAF"/>
    <property type="match status" value="1"/>
</dbReference>
<comment type="caution">
    <text evidence="9">The sequence shown here is derived from an EMBL/GenBank/DDBJ whole genome shotgun (WGS) entry which is preliminary data.</text>
</comment>
<dbReference type="InterPro" id="IPR000014">
    <property type="entry name" value="PAS"/>
</dbReference>
<dbReference type="InterPro" id="IPR029016">
    <property type="entry name" value="GAF-like_dom_sf"/>
</dbReference>
<dbReference type="CDD" id="cd00130">
    <property type="entry name" value="PAS"/>
    <property type="match status" value="1"/>
</dbReference>
<keyword evidence="10" id="KW-1185">Reference proteome</keyword>
<dbReference type="SUPFAM" id="SSF55785">
    <property type="entry name" value="PYP-like sensor domain (PAS domain)"/>
    <property type="match status" value="3"/>
</dbReference>
<evidence type="ECO:0000256" key="6">
    <source>
        <dbReference type="PROSITE-ProRule" id="PRU00169"/>
    </source>
</evidence>
<evidence type="ECO:0000259" key="7">
    <source>
        <dbReference type="PROSITE" id="PS50109"/>
    </source>
</evidence>
<dbReference type="EMBL" id="VUOA01000020">
    <property type="protein sequence ID" value="KAA2237085.1"/>
    <property type="molecule type" value="Genomic_DNA"/>
</dbReference>
<dbReference type="InterPro" id="IPR004358">
    <property type="entry name" value="Sig_transdc_His_kin-like_C"/>
</dbReference>
<dbReference type="Pfam" id="PF13188">
    <property type="entry name" value="PAS_8"/>
    <property type="match status" value="1"/>
</dbReference>
<dbReference type="InterPro" id="IPR036097">
    <property type="entry name" value="HisK_dim/P_sf"/>
</dbReference>
<dbReference type="PRINTS" id="PR00344">
    <property type="entry name" value="BCTRLSENSOR"/>
</dbReference>
<evidence type="ECO:0000313" key="10">
    <source>
        <dbReference type="Proteomes" id="UP000323142"/>
    </source>
</evidence>
<dbReference type="InterPro" id="IPR003018">
    <property type="entry name" value="GAF"/>
</dbReference>
<dbReference type="OrthoDB" id="7967436at2"/>
<dbReference type="PROSITE" id="PS50109">
    <property type="entry name" value="HIS_KIN"/>
    <property type="match status" value="1"/>
</dbReference>
<dbReference type="PANTHER" id="PTHR43065:SF42">
    <property type="entry name" value="TWO-COMPONENT SENSOR PPRA"/>
    <property type="match status" value="1"/>
</dbReference>
<dbReference type="InterPro" id="IPR036890">
    <property type="entry name" value="HATPase_C_sf"/>
</dbReference>
<dbReference type="CDD" id="cd00082">
    <property type="entry name" value="HisKA"/>
    <property type="match status" value="1"/>
</dbReference>
<comment type="catalytic activity">
    <reaction evidence="1">
        <text>ATP + protein L-histidine = ADP + protein N-phospho-L-histidine.</text>
        <dbReference type="EC" id="2.7.13.3"/>
    </reaction>
</comment>
<feature type="domain" description="Histidine kinase" evidence="7">
    <location>
        <begin position="621"/>
        <end position="841"/>
    </location>
</feature>
<dbReference type="Gene3D" id="3.40.50.2300">
    <property type="match status" value="1"/>
</dbReference>
<feature type="modified residue" description="4-aspartylphosphate" evidence="6">
    <location>
        <position position="911"/>
    </location>
</feature>
<evidence type="ECO:0000313" key="9">
    <source>
        <dbReference type="EMBL" id="KAA2237085.1"/>
    </source>
</evidence>
<dbReference type="EC" id="2.7.13.3" evidence="2"/>
<dbReference type="Gene3D" id="1.10.287.130">
    <property type="match status" value="1"/>
</dbReference>
<dbReference type="Pfam" id="PF00512">
    <property type="entry name" value="HisKA"/>
    <property type="match status" value="1"/>
</dbReference>
<dbReference type="SMART" id="SM00448">
    <property type="entry name" value="REC"/>
    <property type="match status" value="1"/>
</dbReference>
<dbReference type="InterPro" id="IPR011006">
    <property type="entry name" value="CheY-like_superfamily"/>
</dbReference>
<dbReference type="Gene3D" id="3.30.450.40">
    <property type="match status" value="1"/>
</dbReference>
<dbReference type="SMART" id="SM00388">
    <property type="entry name" value="HisKA"/>
    <property type="match status" value="1"/>
</dbReference>
<keyword evidence="4" id="KW-0808">Transferase</keyword>
<dbReference type="Pfam" id="PF13185">
    <property type="entry name" value="GAF_2"/>
    <property type="match status" value="1"/>
</dbReference>
<evidence type="ECO:0000256" key="2">
    <source>
        <dbReference type="ARBA" id="ARBA00012438"/>
    </source>
</evidence>